<dbReference type="Gene3D" id="3.10.450.50">
    <property type="match status" value="1"/>
</dbReference>
<dbReference type="SUPFAM" id="SSF52058">
    <property type="entry name" value="L domain-like"/>
    <property type="match status" value="1"/>
</dbReference>
<dbReference type="GO" id="GO:0003723">
    <property type="term" value="F:RNA binding"/>
    <property type="evidence" value="ECO:0007669"/>
    <property type="project" value="TreeGrafter"/>
</dbReference>
<dbReference type="InterPro" id="IPR005637">
    <property type="entry name" value="TAP_C_dom"/>
</dbReference>
<evidence type="ECO:0008006" key="12">
    <source>
        <dbReference type="Google" id="ProtNLM"/>
    </source>
</evidence>
<dbReference type="InterPro" id="IPR030217">
    <property type="entry name" value="NXF_fam"/>
</dbReference>
<dbReference type="PANTHER" id="PTHR10662:SF22">
    <property type="entry name" value="NUCLEAR RNA EXPORT FACTOR 1"/>
    <property type="match status" value="1"/>
</dbReference>
<comment type="similarity">
    <text evidence="2">Belongs to the NXF family.</text>
</comment>
<organism evidence="10 11">
    <name type="scientific">Ooceraea biroi</name>
    <name type="common">Clonal raider ant</name>
    <name type="synonym">Cerapachys biroi</name>
    <dbReference type="NCBI Taxonomy" id="2015173"/>
    <lineage>
        <taxon>Eukaryota</taxon>
        <taxon>Metazoa</taxon>
        <taxon>Ecdysozoa</taxon>
        <taxon>Arthropoda</taxon>
        <taxon>Hexapoda</taxon>
        <taxon>Insecta</taxon>
        <taxon>Pterygota</taxon>
        <taxon>Neoptera</taxon>
        <taxon>Endopterygota</taxon>
        <taxon>Hymenoptera</taxon>
        <taxon>Apocrita</taxon>
        <taxon>Aculeata</taxon>
        <taxon>Formicoidea</taxon>
        <taxon>Formicidae</taxon>
        <taxon>Dorylinae</taxon>
        <taxon>Ooceraea</taxon>
    </lineage>
</organism>
<evidence type="ECO:0000256" key="7">
    <source>
        <dbReference type="ARBA" id="ARBA00023242"/>
    </source>
</evidence>
<evidence type="ECO:0000259" key="8">
    <source>
        <dbReference type="PROSITE" id="PS50177"/>
    </source>
</evidence>
<dbReference type="Gene3D" id="3.30.70.330">
    <property type="match status" value="1"/>
</dbReference>
<keyword evidence="5" id="KW-0677">Repeat</keyword>
<dbReference type="InterPro" id="IPR032710">
    <property type="entry name" value="NTF2-like_dom_sf"/>
</dbReference>
<protein>
    <recommendedName>
        <fullName evidence="12">Nuclear RNA export factor</fullName>
    </recommendedName>
</protein>
<evidence type="ECO:0000313" key="10">
    <source>
        <dbReference type="EMBL" id="RLU17024.1"/>
    </source>
</evidence>
<dbReference type="Pfam" id="PF24048">
    <property type="entry name" value="LRR_NXF1-5"/>
    <property type="match status" value="1"/>
</dbReference>
<proteinExistence type="inferred from homology"/>
<dbReference type="SUPFAM" id="SSF54427">
    <property type="entry name" value="NTF2-like"/>
    <property type="match status" value="1"/>
</dbReference>
<dbReference type="PROSITE" id="PS50177">
    <property type="entry name" value="NTF2_DOMAIN"/>
    <property type="match status" value="1"/>
</dbReference>
<dbReference type="Pfam" id="PF22602">
    <property type="entry name" value="NXF_NTF2"/>
    <property type="match status" value="1"/>
</dbReference>
<dbReference type="PANTHER" id="PTHR10662">
    <property type="entry name" value="NUCLEAR RNA EXPORT FACTOR"/>
    <property type="match status" value="1"/>
</dbReference>
<keyword evidence="6" id="KW-0509">mRNA transport</keyword>
<dbReference type="GO" id="GO:0016973">
    <property type="term" value="P:poly(A)+ mRNA export from nucleus"/>
    <property type="evidence" value="ECO:0007669"/>
    <property type="project" value="TreeGrafter"/>
</dbReference>
<dbReference type="SUPFAM" id="SSF54928">
    <property type="entry name" value="RNA-binding domain, RBD"/>
    <property type="match status" value="1"/>
</dbReference>
<evidence type="ECO:0000256" key="6">
    <source>
        <dbReference type="ARBA" id="ARBA00022816"/>
    </source>
</evidence>
<dbReference type="InterPro" id="IPR018222">
    <property type="entry name" value="Nuclear_transport_factor_2_euk"/>
</dbReference>
<dbReference type="InterPro" id="IPR009060">
    <property type="entry name" value="UBA-like_sf"/>
</dbReference>
<dbReference type="InterPro" id="IPR002075">
    <property type="entry name" value="NTF2_dom"/>
</dbReference>
<dbReference type="PROSITE" id="PS51450">
    <property type="entry name" value="LRR"/>
    <property type="match status" value="1"/>
</dbReference>
<feature type="domain" description="NTF2" evidence="8">
    <location>
        <begin position="301"/>
        <end position="445"/>
    </location>
</feature>
<evidence type="ECO:0000256" key="1">
    <source>
        <dbReference type="ARBA" id="ARBA00004123"/>
    </source>
</evidence>
<gene>
    <name evidence="10" type="ORF">DMN91_011093</name>
</gene>
<dbReference type="EMBL" id="QOIP01000011">
    <property type="protein sequence ID" value="RLU17024.1"/>
    <property type="molecule type" value="Genomic_DNA"/>
</dbReference>
<dbReference type="GO" id="GO:0005634">
    <property type="term" value="C:nucleus"/>
    <property type="evidence" value="ECO:0007669"/>
    <property type="project" value="UniProtKB-SubCell"/>
</dbReference>
<name>A0A3L8D9J9_OOCBI</name>
<accession>A0A3L8D9J9</accession>
<evidence type="ECO:0000256" key="3">
    <source>
        <dbReference type="ARBA" id="ARBA00022448"/>
    </source>
</evidence>
<dbReference type="AlphaFoldDB" id="A0A3L8D9J9"/>
<reference evidence="10 11" key="1">
    <citation type="journal article" date="2018" name="Genome Res.">
        <title>The genomic architecture and molecular evolution of ant odorant receptors.</title>
        <authorList>
            <person name="McKenzie S.K."/>
            <person name="Kronauer D.J.C."/>
        </authorList>
    </citation>
    <scope>NUCLEOTIDE SEQUENCE [LARGE SCALE GENOMIC DNA]</scope>
    <source>
        <strain evidence="10">Clonal line C1</strain>
    </source>
</reference>
<feature type="domain" description="TAP-C" evidence="9">
    <location>
        <begin position="474"/>
        <end position="528"/>
    </location>
</feature>
<dbReference type="OrthoDB" id="25872at2759"/>
<comment type="caution">
    <text evidence="10">The sequence shown here is derived from an EMBL/GenBank/DDBJ whole genome shotgun (WGS) entry which is preliminary data.</text>
</comment>
<evidence type="ECO:0000256" key="2">
    <source>
        <dbReference type="ARBA" id="ARBA00009285"/>
    </source>
</evidence>
<dbReference type="Pfam" id="PF03943">
    <property type="entry name" value="TAP_C"/>
    <property type="match status" value="1"/>
</dbReference>
<dbReference type="Gene3D" id="3.80.10.10">
    <property type="entry name" value="Ribonuclease Inhibitor"/>
    <property type="match status" value="1"/>
</dbReference>
<dbReference type="InterPro" id="IPR035979">
    <property type="entry name" value="RBD_domain_sf"/>
</dbReference>
<evidence type="ECO:0000259" key="9">
    <source>
        <dbReference type="PROSITE" id="PS51281"/>
    </source>
</evidence>
<keyword evidence="7" id="KW-0539">Nucleus</keyword>
<sequence length="528" mass="60741">MNQMKPDKPVQQNPPIVPVQMDSSIAIRIAMGAKMSYERSLMARTDIWHKVRVIRGSLYDKETVLKAILRATEPADLIPVKYQVCGEDAYFIARNCGPALEKLCKTNLIIKNVMGDAVILVITLGYASIHDLKIHIQPLLLTALTKRYDPNQKTLNLEHFHMDPDIDKTVYCPMSQLRTSNHVLKLAKTAIATFEHLNLQRNELITLSAIENSNLTSIKYLDLRHNSLLNMNTLTPLKNLTITKIWLDGNPLCENYSSADQYVESVKRYCPHLEELDGVCIVPNMPLIYRDYFSNDKTQRLVHRFAAHFFTLFDQLDRTVLRGLYHKNAFYSMTLAIPNTLAQKMNFNQYPRRNLLRKGPKKNTFLYQGQEEILANLNKSPRSYHDRSSFNYDVMFDDGDCLVVCISGLFKKLSSGTNVLSFSRTFVLTASLDNEYHIMNDQYHIDVAPKNVTPDKVVVKYSYDEIVPICFSPTEKSVLITRIRQITMLTAEWSETYLSEAQWDMRKAITNFMKDFKSNAIPEHAFSR</sequence>
<keyword evidence="3" id="KW-0813">Transport</keyword>
<dbReference type="PROSITE" id="PS51281">
    <property type="entry name" value="TAP_C"/>
    <property type="match status" value="1"/>
</dbReference>
<evidence type="ECO:0000313" key="11">
    <source>
        <dbReference type="Proteomes" id="UP000279307"/>
    </source>
</evidence>
<comment type="subcellular location">
    <subcellularLocation>
        <location evidence="1">Nucleus</location>
    </subcellularLocation>
</comment>
<dbReference type="InterPro" id="IPR057125">
    <property type="entry name" value="NXF1/2/3/5-like_LRR"/>
</dbReference>
<dbReference type="InterPro" id="IPR032675">
    <property type="entry name" value="LRR_dom_sf"/>
</dbReference>
<dbReference type="InterPro" id="IPR001611">
    <property type="entry name" value="Leu-rich_rpt"/>
</dbReference>
<keyword evidence="4" id="KW-0433">Leucine-rich repeat</keyword>
<dbReference type="InterPro" id="IPR012677">
    <property type="entry name" value="Nucleotide-bd_a/b_plait_sf"/>
</dbReference>
<dbReference type="SUPFAM" id="SSF46934">
    <property type="entry name" value="UBA-like"/>
    <property type="match status" value="1"/>
</dbReference>
<dbReference type="Proteomes" id="UP000279307">
    <property type="component" value="Chromosome 11"/>
</dbReference>
<dbReference type="SMART" id="SM00804">
    <property type="entry name" value="TAP_C"/>
    <property type="match status" value="1"/>
</dbReference>
<dbReference type="Gene3D" id="1.10.8.10">
    <property type="entry name" value="DNA helicase RuvA subunit, C-terminal domain"/>
    <property type="match status" value="1"/>
</dbReference>
<evidence type="ECO:0000256" key="5">
    <source>
        <dbReference type="ARBA" id="ARBA00022737"/>
    </source>
</evidence>
<evidence type="ECO:0000256" key="4">
    <source>
        <dbReference type="ARBA" id="ARBA00022614"/>
    </source>
</evidence>